<dbReference type="GO" id="GO:0006508">
    <property type="term" value="P:proteolysis"/>
    <property type="evidence" value="ECO:0007669"/>
    <property type="project" value="InterPro"/>
</dbReference>
<accession>A0A1Q9F2P6</accession>
<dbReference type="SUPFAM" id="SSF52096">
    <property type="entry name" value="ClpP/crotonase"/>
    <property type="match status" value="1"/>
</dbReference>
<organism evidence="2 3">
    <name type="scientific">Symbiodinium microadriaticum</name>
    <name type="common">Dinoflagellate</name>
    <name type="synonym">Zooxanthella microadriatica</name>
    <dbReference type="NCBI Taxonomy" id="2951"/>
    <lineage>
        <taxon>Eukaryota</taxon>
        <taxon>Sar</taxon>
        <taxon>Alveolata</taxon>
        <taxon>Dinophyceae</taxon>
        <taxon>Suessiales</taxon>
        <taxon>Symbiodiniaceae</taxon>
        <taxon>Symbiodinium</taxon>
    </lineage>
</organism>
<dbReference type="GO" id="GO:0004175">
    <property type="term" value="F:endopeptidase activity"/>
    <property type="evidence" value="ECO:0007669"/>
    <property type="project" value="TreeGrafter"/>
</dbReference>
<dbReference type="OrthoDB" id="43580at2759"/>
<dbReference type="Proteomes" id="UP000186817">
    <property type="component" value="Unassembled WGS sequence"/>
</dbReference>
<dbReference type="InterPro" id="IPR009563">
    <property type="entry name" value="SSSCA1"/>
</dbReference>
<dbReference type="Gene3D" id="3.30.479.10">
    <property type="entry name" value="6-pyruvoyl tetrahydropterin synthase/QueD"/>
    <property type="match status" value="1"/>
</dbReference>
<sequence length="602" mass="65748">MYGLDAELAKAGGRDEWEETLLEGLRDLRATRWEDGFQWLGDTLLSNFGVNPTWDGREHTSKRLIDAADRLLEKLGDPYAQYYPPEEWTEMTEVAEGGDVAGIGVAFAQDTTRGRGGSPEVVAVVPGSSASDAGVEVGDRLVEVDGQSMRVPADAARWIPGRPGTWANVRFQRRASVKGAAMTDYSLTLQRQPMRVQPVEFRIPFTGVGSLRVVFPLCQSRGYIRIVSFNGPDVVKPLRGALHDAVRQQLRYLILDLRDNRGGRLSDAQRATTELQQQLAQKNIEAAAVLVNSKSASASELMAVELRRSKVQLAAEWVSWLALPTPSPRAMARSETGEAAYPNLIAKHLLQGWCLLNESCAKHLTPLLRSRDGRELCVACEAMRAEEAGPPAPKPFLAPGASEDLLPLKESHKEPKREQGGFKGPQRAAPADGLWEVLVQGPDLRFSCTRLASRDKRRLRLLAESMAVKVRLAASVGVDASLLREAAADVCRKLSDKVILPKLASGGTQITESKGQICVTSDGATFSMPQEDCLPVPSARVTPESIAAIIWEHLEANAVPTLQQVPSLSDVSSAPWWLEISLTDSCGTGQETTIRRQLKRTK</sequence>
<reference evidence="2 3" key="1">
    <citation type="submission" date="2016-02" db="EMBL/GenBank/DDBJ databases">
        <title>Genome analysis of coral dinoflagellate symbionts highlights evolutionary adaptations to a symbiotic lifestyle.</title>
        <authorList>
            <person name="Aranda M."/>
            <person name="Li Y."/>
            <person name="Liew Y.J."/>
            <person name="Baumgarten S."/>
            <person name="Simakov O."/>
            <person name="Wilson M."/>
            <person name="Piel J."/>
            <person name="Ashoor H."/>
            <person name="Bougouffa S."/>
            <person name="Bajic V.B."/>
            <person name="Ryu T."/>
            <person name="Ravasi T."/>
            <person name="Bayer T."/>
            <person name="Micklem G."/>
            <person name="Kim H."/>
            <person name="Bhak J."/>
            <person name="Lajeunesse T.C."/>
            <person name="Voolstra C.R."/>
        </authorList>
    </citation>
    <scope>NUCLEOTIDE SEQUENCE [LARGE SCALE GENOMIC DNA]</scope>
    <source>
        <strain evidence="2 3">CCMP2467</strain>
    </source>
</reference>
<protein>
    <submittedName>
        <fullName evidence="2">Carboxyl-terminal-processing peptidase 1, chloroplastic</fullName>
    </submittedName>
</protein>
<dbReference type="SMART" id="SM00228">
    <property type="entry name" value="PDZ"/>
    <property type="match status" value="1"/>
</dbReference>
<feature type="domain" description="PDZ" evidence="1">
    <location>
        <begin position="88"/>
        <end position="150"/>
    </location>
</feature>
<dbReference type="InterPro" id="IPR038418">
    <property type="entry name" value="6-PTP_synth/QueD_sf"/>
</dbReference>
<dbReference type="InterPro" id="IPR029045">
    <property type="entry name" value="ClpP/crotonase-like_dom_sf"/>
</dbReference>
<dbReference type="GO" id="GO:0008236">
    <property type="term" value="F:serine-type peptidase activity"/>
    <property type="evidence" value="ECO:0007669"/>
    <property type="project" value="InterPro"/>
</dbReference>
<proteinExistence type="predicted"/>
<dbReference type="InterPro" id="IPR005151">
    <property type="entry name" value="Tail-specific_protease"/>
</dbReference>
<dbReference type="InterPro" id="IPR041489">
    <property type="entry name" value="PDZ_6"/>
</dbReference>
<keyword evidence="3" id="KW-1185">Reference proteome</keyword>
<dbReference type="Gene3D" id="3.30.750.44">
    <property type="match status" value="1"/>
</dbReference>
<dbReference type="AlphaFoldDB" id="A0A1Q9F2P6"/>
<dbReference type="Pfam" id="PF06677">
    <property type="entry name" value="Auto_anti-p27"/>
    <property type="match status" value="1"/>
</dbReference>
<evidence type="ECO:0000313" key="2">
    <source>
        <dbReference type="EMBL" id="OLQ13960.1"/>
    </source>
</evidence>
<evidence type="ECO:0000259" key="1">
    <source>
        <dbReference type="PROSITE" id="PS50106"/>
    </source>
</evidence>
<dbReference type="Pfam" id="PF17820">
    <property type="entry name" value="PDZ_6"/>
    <property type="match status" value="1"/>
</dbReference>
<dbReference type="InterPro" id="IPR036034">
    <property type="entry name" value="PDZ_sf"/>
</dbReference>
<dbReference type="SUPFAM" id="SSF50156">
    <property type="entry name" value="PDZ domain-like"/>
    <property type="match status" value="1"/>
</dbReference>
<dbReference type="Gene3D" id="2.30.42.10">
    <property type="match status" value="1"/>
</dbReference>
<name>A0A1Q9F2P6_SYMMI</name>
<dbReference type="EMBL" id="LSRX01000021">
    <property type="protein sequence ID" value="OLQ13960.1"/>
    <property type="molecule type" value="Genomic_DNA"/>
</dbReference>
<dbReference type="PANTHER" id="PTHR32060">
    <property type="entry name" value="TAIL-SPECIFIC PROTEASE"/>
    <property type="match status" value="1"/>
</dbReference>
<dbReference type="InterPro" id="IPR001478">
    <property type="entry name" value="PDZ"/>
</dbReference>
<dbReference type="PANTHER" id="PTHR32060:SF22">
    <property type="entry name" value="CARBOXYL-TERMINAL-PROCESSING PEPTIDASE 3, CHLOROPLASTIC"/>
    <property type="match status" value="1"/>
</dbReference>
<gene>
    <name evidence="2" type="primary">CTPA1</name>
    <name evidence="2" type="ORF">AK812_SmicGene1932</name>
</gene>
<evidence type="ECO:0000313" key="3">
    <source>
        <dbReference type="Proteomes" id="UP000186817"/>
    </source>
</evidence>
<dbReference type="SUPFAM" id="SSF55620">
    <property type="entry name" value="Tetrahydrobiopterin biosynthesis enzymes-like"/>
    <property type="match status" value="1"/>
</dbReference>
<dbReference type="Gene3D" id="3.90.226.10">
    <property type="entry name" value="2-enoyl-CoA Hydratase, Chain A, domain 1"/>
    <property type="match status" value="1"/>
</dbReference>
<dbReference type="PROSITE" id="PS50106">
    <property type="entry name" value="PDZ"/>
    <property type="match status" value="1"/>
</dbReference>
<dbReference type="Pfam" id="PF03572">
    <property type="entry name" value="Peptidase_S41"/>
    <property type="match status" value="1"/>
</dbReference>
<comment type="caution">
    <text evidence="2">The sequence shown here is derived from an EMBL/GenBank/DDBJ whole genome shotgun (WGS) entry which is preliminary data.</text>
</comment>